<dbReference type="InterPro" id="IPR006162">
    <property type="entry name" value="Ppantetheine_attach_site"/>
</dbReference>
<keyword evidence="2" id="KW-0596">Phosphopantetheine</keyword>
<dbReference type="RefSeq" id="WP_255910699.1">
    <property type="nucleotide sequence ID" value="NZ_JANFQO010000002.1"/>
</dbReference>
<name>A0ABT1QLS4_9GAMM</name>
<dbReference type="NCBIfam" id="NF003417">
    <property type="entry name" value="PRK04813.1"/>
    <property type="match status" value="4"/>
</dbReference>
<evidence type="ECO:0000256" key="3">
    <source>
        <dbReference type="ARBA" id="ARBA00022553"/>
    </source>
</evidence>
<feature type="region of interest" description="Disordered" evidence="4">
    <location>
        <begin position="1076"/>
        <end position="1097"/>
    </location>
</feature>
<evidence type="ECO:0000256" key="4">
    <source>
        <dbReference type="SAM" id="MobiDB-lite"/>
    </source>
</evidence>
<feature type="compositionally biased region" description="Polar residues" evidence="4">
    <location>
        <begin position="1087"/>
        <end position="1097"/>
    </location>
</feature>
<dbReference type="PROSITE" id="PS00455">
    <property type="entry name" value="AMP_BINDING"/>
    <property type="match status" value="4"/>
</dbReference>
<dbReference type="Gene3D" id="3.30.300.30">
    <property type="match status" value="4"/>
</dbReference>
<dbReference type="SMART" id="SM00823">
    <property type="entry name" value="PKS_PP"/>
    <property type="match status" value="5"/>
</dbReference>
<dbReference type="SUPFAM" id="SSF52777">
    <property type="entry name" value="CoA-dependent acyltransferases"/>
    <property type="match status" value="9"/>
</dbReference>
<dbReference type="InterPro" id="IPR036736">
    <property type="entry name" value="ACP-like_sf"/>
</dbReference>
<dbReference type="CDD" id="cd12115">
    <property type="entry name" value="A_NRPS_Sfm_like"/>
    <property type="match status" value="2"/>
</dbReference>
<dbReference type="EMBL" id="JANFQO010000002">
    <property type="protein sequence ID" value="MCQ4163486.1"/>
    <property type="molecule type" value="Genomic_DNA"/>
</dbReference>
<dbReference type="PROSITE" id="PS50075">
    <property type="entry name" value="CARRIER"/>
    <property type="match status" value="5"/>
</dbReference>
<reference evidence="6" key="1">
    <citation type="submission" date="2022-07" db="EMBL/GenBank/DDBJ databases">
        <title>Tahibacter sp., a new gammaproteobacterium isolated from the silt sample collected at pig farm.</title>
        <authorList>
            <person name="Chen H."/>
        </authorList>
    </citation>
    <scope>NUCLEOTIDE SEQUENCE</scope>
    <source>
        <strain evidence="6">P2K</strain>
    </source>
</reference>
<proteinExistence type="predicted"/>
<dbReference type="Gene3D" id="3.30.559.10">
    <property type="entry name" value="Chloramphenicol acetyltransferase-like domain"/>
    <property type="match status" value="4"/>
</dbReference>
<dbReference type="CDD" id="cd19531">
    <property type="entry name" value="LCL_NRPS-like"/>
    <property type="match status" value="4"/>
</dbReference>
<evidence type="ECO:0000256" key="2">
    <source>
        <dbReference type="ARBA" id="ARBA00022450"/>
    </source>
</evidence>
<dbReference type="Gene3D" id="3.40.50.12780">
    <property type="entry name" value="N-terminal domain of ligase-like"/>
    <property type="match status" value="1"/>
</dbReference>
<dbReference type="InterPro" id="IPR025110">
    <property type="entry name" value="AMP-bd_C"/>
</dbReference>
<feature type="domain" description="Carrier" evidence="5">
    <location>
        <begin position="4493"/>
        <end position="4568"/>
    </location>
</feature>
<evidence type="ECO:0000256" key="1">
    <source>
        <dbReference type="ARBA" id="ARBA00001957"/>
    </source>
</evidence>
<dbReference type="Gene3D" id="3.40.50.980">
    <property type="match status" value="6"/>
</dbReference>
<evidence type="ECO:0000313" key="7">
    <source>
        <dbReference type="Proteomes" id="UP001165498"/>
    </source>
</evidence>
<dbReference type="InterPro" id="IPR020845">
    <property type="entry name" value="AMP-binding_CS"/>
</dbReference>
<feature type="compositionally biased region" description="Polar residues" evidence="4">
    <location>
        <begin position="1"/>
        <end position="12"/>
    </location>
</feature>
<comment type="cofactor">
    <cofactor evidence="1">
        <name>pantetheine 4'-phosphate</name>
        <dbReference type="ChEBI" id="CHEBI:47942"/>
    </cofactor>
</comment>
<protein>
    <submittedName>
        <fullName evidence="6">Amino acid adenylation domain-containing protein</fullName>
    </submittedName>
</protein>
<dbReference type="PROSITE" id="PS00012">
    <property type="entry name" value="PHOSPHOPANTETHEINE"/>
    <property type="match status" value="5"/>
</dbReference>
<accession>A0ABT1QLS4</accession>
<evidence type="ECO:0000259" key="5">
    <source>
        <dbReference type="PROSITE" id="PS50075"/>
    </source>
</evidence>
<dbReference type="Pfam" id="PF00550">
    <property type="entry name" value="PP-binding"/>
    <property type="match status" value="5"/>
</dbReference>
<sequence length="4568" mass="497738">MHVDSRGTSQPDHQPERPQAAEATRQRGGARAVAYWLQQLAGLPRIHALPLDRLRPARLGSERAAVRSQLAADLTARFLRLCEAQGASAQMGLLTAFGVLLARHSGSDDIVIGLPQSTAAAADAPILALRSAVGPRSSFCELLAADGKRLLDASLQGGMTPEQLTDLFDPGHDASYVPVVQVFLLRPGQAVPQGLAYELLLRAEFGADGLALDWLYATELFDAATIERLAEHFGHLLHSVIAQPDEPIWRLPLLGEAERDTLLRGWNATEAPWPSQRCLHEWVAQQAAATPDAIALDWNEVRLDYATLNRRANQLAHHLRGLGVATERVVGVCLERSADLIVALLAVLKAGGTYVPLDPDYPADRVAFMLSDSGARWAVTQSRLQALVSVEGVQPVVLDAPETPALLQQSANTDPPRLADGGPHNLAYLIYTSGSTGVPKGVCIEHRNAVAMVSWAHSLFTAEELSGVLAATSVCFDLSIFEIFVPLCRGGRIIVVNNALDFGGIARARDLTLINTVPSAIKVLVEEGQVPASVQVVNLAGEALPGALVQAIYRTTPVRAVYNLYGPSEDTTYSTGALIGRDEPREPVIGRPLSNGQVYVLDAQRQPVPIGVVGEIYVGGAGVARGYWNRPELTEERFTPDPFRTEPGARLYRTGDLGRWRADGELEYAGRIDHQIKLRGFRIELGEIEARLRQHEAVKDVVLVAMPDAQGEKQLVAYVVPPEGMAASAALVAQYKSYLREHLPEYMVPAQFLLLDALPLTPNGKVDRKALPRPLAEAADSVQFVAPEGEWEQRIASLWQDVLQRSEPVSATANFFALGGHSLQATRLLARLRQQDGIDMPLKALFVQPVLRDFARRVAEQGQNTARVAVAAQVRSGWQPLSSAQRRLWFIDQLEGGSAHYNLQSSFRIDGELDLPRLQQALDALVQRHASLRTVYAESDGQPVQEVRSAATVSLAVYDLAELGGEETSVADRLQDDDLALTFDLSRDTLLRASVLRLDAQRHLFWFTVHHIATDGWSLAVMHEDLGALYRQQTLPELPLSYADFAVWERDWLGSGEHRASLDYWRRQLAGVPAVHNLPADRPRPPQQSTQGHSVRSTLDAAATAALRRYCREQGATLFMGLHALFSLLLGRHSNETDIVVGTAIANRDQAELAGIVGCFVNTLVLRSDLSARPGFRQMLAQSRHTALEAYDHQHLPFDELIEHLQPTRSLAYNPVFQIMLVLQNTTASSLELPGAVVRQTVASAARTSLFDLLLEVTEDENGLSLEWIYATALFDAERMTRLAADFTALIHAALADPEANRWSLPSLPDPQAPARTPQRVLQVAAPAAQAYVAPATRIEQDLARLWQELLQREQPVSALDHFFELGGHSLLAMRMLARLRQQHGLSVPLKALFTHPVLRAFGEIVGASAGDDSASLQPVPRDRPLPLSSSQLRLWFVDRMLGGSLQYNLQLAFRIDGALDLQALQLAYAALVQRHESLRTVFVYEDGQPRQKVLARTALLARRDLRAVPAAQQAQQLDLLLRQEVQRPYALDRDLMLRLSVLQLAPQQHVLVLGAHHIAVDGSSLSVIMQELGALYSAAVRNEAAALAQLPLQYADYAVWEREHQRSTAMEKQRQYWSRQLAGLPTVHQLPLDRQRPPQPGVAGSNVSHVLPAQQVAAFQRLCQEQGATLFMGLHALYSLLLARHSGERDIVIGTPVANRSREEISGLVGCFINTLVLRSDLSAPRSFRELLDHSRSVALDAFSHQEVPFEHLVELLQPERSLAVSPLFQILLVLQDGESTALKLDGCEVGALPQSTITAQYELTLQATPTPDGLALDWLYATELFDAATIERLAEHFGHLLHSVIAQPDEPIWRLPLLGEAERDTLLRGWNATEAPWPSQRCLHEWVAQQAAATPDAIALDWNEVRLDYATLNRRANQLAHHLRGLGVATERVVGVCLERSADLIVALLAVLKAGGTYVPLDPDYPADRVAFMLSDSGARWAVTQSRLQALVSVEGVQPVVLDAPETPALLQQSANTDPPRLADGGPHNLAYLIYTSGSTGVPKGVCIEHRNAVAMVSWAHSLFTAEELSGVLAATSVCFDLSIFEIFVPLCRGGRIIVVNNALDFGGIARARDLTLINTVPSAIKVLVEEGQVPASVQVVNLAGEALPGALVQAIYRTTPVRAVYNLYGPSEDTTYSTGALIGRDEPREPVIGRPLSNGQVYVLDAQRQPVPIGVVGEIYVGGAGVARGYWNRPELTEERFTPDPFRTEPGARLYRTGDLGRWRADGELEYAGRIDHQIKLRGFRIELGEIEARLRQHEAVKDVVLVAMPDAQGEKQLVAYVVPPEGMAASAALVAQYKSYLREHLPEYMVPAQFLLLDALPLTPNGKVDRKALPRPLAEAADSVQFVAPEGEWEQRIASLWQDVLQRSEPVSATANFFALGGHSLQATRLLARLRQQDGIDMPLKALFVQPVLRDFARRVAEQGQNTARVAVAAQVRSGWQPLSSAQRRLWFIDQLEGGSAHYNLQSSFRIDGELDLPRLQQALDALVQRHASLRTVYAVRDGSPRQQVRDAAAVTLQQHDLSTLADDARQAQATRHLQDDALQVFDLSRDTLLRAGLLRLGPQQQLLWLTLHHIAADGWALDIVFQELSALYVGAPLAANNLTYADYAAWENDRRNSEDHAQDLRYWTRRLAGLPSVHNLPLDRPRPPQQGTAGASLHTTLDPAATAALRRLCQQHNATVFMGLHALFALLLARHSGDSDIVIGTPVANREQGELAGIVGCFVNTLVLRSDLSAGLSFHQLLAQTRSNLLEAYAHQRLPFDDLIEHLQPARSLAYNSLFQIALSLQRGAAAAALALDGTVAEALAPQTYTTKFELTLDAVEWEDRIELAWVYSTTLFDADSIARLAGHFEVLLRGATAEPERNVHALGLLTADEWRVHESVWNGTAAAYDSDTPIHQQFARQRALAPDAPAVAQGPICLSYDQLDRAANGLAHELIAAGAARGSVIGVLAARSPELIAAALAIFKIGAIYLPLDPAYPDARLAFMLADSAAAVVLVQPALRGRAALAGAASLPLPPAGESAAGGELPWQGSAHDTAYVIYTSGSTGQPKGVAVSHAALSNLCQWHKQTFRMDGDSVASHMASIGFDASLWEVWPCLLAGGCVVAVSDEERATPGLLDTLLERHRVTHSFLPTGLLELMAGLGAFASPHLRYVFTGGDKLQRYCLPANCRAELVNCYGPTEAAVVSSSYVVRPDSPAPPPIGLPISNGSLYVLNRARQVQPAGVAGELYIGGDNLALGYVGAPQLTVERFQPVALDGVPRRLYRSGDLVRRRADGNIDFLGRIDDQVKVRGFRIELGEIEAALAALPAVSAAFVMLREDEPGLRQLVAYVVPADAAAADAAALRAALAHSLPEYMLPTVLFLDALPLTANGKVDRQALPAPAGSSADAAYEAPAGAVEEQLAAIWRELFGREQISAAANFFALGGHSLLVIRLIHAVSAQLGATLSVRDVFQHPSLRELAGLIGQGAAGEGGLVHVPQQSSAPLTLSQFRVWYVEQVRGATDEHNMPTALRWQGRIDAALLQRALDHLVRRHDALRTGLRLDGAQPQLQVAEAAVFPLQVRDLRRLAPEQRAAEAQQLARQHAAAPFDLAQAPLAAALLLQLDEQDFRLQLNFHHAIFDGWSFGLFHDELIASYEAFAAGTEPALAKPEFTYLDFSHWQQRWLAGAEAQRQAAFWRGYLQDCSEQIALPGLRGLRRDAGEAGTRLTARIDGAVRERLLALARQHRGSLFNVLYSGFALLLARLSGQDDLTIGIPVNGRHVGGTERLLGNFLNNLPVRNRGGLEHSFAGYLDAQTQNLADVLSHQDYPFEKILELVPRARAKDSTPLFQVFFNMFSLPPPQVQAQSFRQQIEEAPEIEAKFDLTLYVVDSADGVELTCHYARGAFARDSMAQMLRQYVFLLEQIAVDAEQPCLAYSLRAGGPAERTDELQAARFWPGPVHEVFLARAAQTPAAVAIEEQGQQWSYAELAASVRALAAQLQRAGVGKGDVVGIVAARRGCMVAGVLATLATGAAFSLLNPEYPVERVCVLADIVAPRQILFAGDAGSFSPQLEQRLAASYPCLWLPARKPADTRASADFTPVPIAPDQPACLTFTSGTTGIPKAVAGIHIGLAGYLHWVPQWLEITPRDRFSMFSGLGHDPIQRDMFGPLCTGATLVIPDADVFAPQLLAQWLKQNAISFVHMTPAMSQILCATDETAFEHLRVTFLTGEKLHSDAVAALLRFNPAMRILNSYGTTETQRAVTYFEASELRGYDGVIPAGESAPDAVLRVLNAAGTPCGLGEIGELFLESHHLSMGYRNDAALTANVLSDLGGGLRRYRTGDIGCRLPGGMVLCLGRKDGQTNIRGFRVETGEIETHARRVPQVKDAVVVALPKVAGGELFLVAYVVRDDERTNARNLRAAVAEHLAAQLPNYMVPSAIVVIDGLPLTPNGKLDRRALPEPAWGEAASYEPPATPMEAELAAIWAEVLRLERVGVTDNFFEIGGHSVLQVLLLSQMRKRLNLRFNLTEVIGCATIRAQAAVLARHA</sequence>
<dbReference type="PANTHER" id="PTHR45527:SF1">
    <property type="entry name" value="FATTY ACID SYNTHASE"/>
    <property type="match status" value="1"/>
</dbReference>
<dbReference type="InterPro" id="IPR042099">
    <property type="entry name" value="ANL_N_sf"/>
</dbReference>
<dbReference type="InterPro" id="IPR023213">
    <property type="entry name" value="CAT-like_dom_sf"/>
</dbReference>
<keyword evidence="3" id="KW-0597">Phosphoprotein</keyword>
<dbReference type="SUPFAM" id="SSF47336">
    <property type="entry name" value="ACP-like"/>
    <property type="match status" value="5"/>
</dbReference>
<dbReference type="InterPro" id="IPR010071">
    <property type="entry name" value="AA_adenyl_dom"/>
</dbReference>
<dbReference type="Gene3D" id="1.10.1200.10">
    <property type="entry name" value="ACP-like"/>
    <property type="match status" value="5"/>
</dbReference>
<dbReference type="Pfam" id="PF00668">
    <property type="entry name" value="Condensation"/>
    <property type="match status" value="5"/>
</dbReference>
<dbReference type="CDD" id="cd05930">
    <property type="entry name" value="A_NRPS"/>
    <property type="match status" value="2"/>
</dbReference>
<feature type="region of interest" description="Disordered" evidence="4">
    <location>
        <begin position="1"/>
        <end position="25"/>
    </location>
</feature>
<dbReference type="Proteomes" id="UP001165498">
    <property type="component" value="Unassembled WGS sequence"/>
</dbReference>
<dbReference type="Gene3D" id="3.30.559.30">
    <property type="entry name" value="Nonribosomal peptide synthetase, condensation domain"/>
    <property type="match status" value="5"/>
</dbReference>
<comment type="caution">
    <text evidence="6">The sequence shown here is derived from an EMBL/GenBank/DDBJ whole genome shotgun (WGS) entry which is preliminary data.</text>
</comment>
<dbReference type="InterPro" id="IPR020806">
    <property type="entry name" value="PKS_PP-bd"/>
</dbReference>
<gene>
    <name evidence="6" type="ORF">NM961_02060</name>
</gene>
<dbReference type="InterPro" id="IPR009081">
    <property type="entry name" value="PP-bd_ACP"/>
</dbReference>
<keyword evidence="7" id="KW-1185">Reference proteome</keyword>
<feature type="domain" description="Carrier" evidence="5">
    <location>
        <begin position="1334"/>
        <end position="1410"/>
    </location>
</feature>
<dbReference type="Pfam" id="PF13193">
    <property type="entry name" value="AMP-binding_C"/>
    <property type="match status" value="4"/>
</dbReference>
<dbReference type="SUPFAM" id="SSF56801">
    <property type="entry name" value="Acetyl-CoA synthetase-like"/>
    <property type="match status" value="4"/>
</dbReference>
<dbReference type="Pfam" id="PF00501">
    <property type="entry name" value="AMP-binding"/>
    <property type="match status" value="4"/>
</dbReference>
<dbReference type="PANTHER" id="PTHR45527">
    <property type="entry name" value="NONRIBOSOMAL PEPTIDE SYNTHETASE"/>
    <property type="match status" value="1"/>
</dbReference>
<dbReference type="Gene3D" id="2.30.38.10">
    <property type="entry name" value="Luciferase, Domain 3"/>
    <property type="match status" value="3"/>
</dbReference>
<feature type="domain" description="Carrier" evidence="5">
    <location>
        <begin position="2392"/>
        <end position="2468"/>
    </location>
</feature>
<dbReference type="InterPro" id="IPR000873">
    <property type="entry name" value="AMP-dep_synth/lig_dom"/>
</dbReference>
<organism evidence="6 7">
    <name type="scientific">Tahibacter harae</name>
    <dbReference type="NCBI Taxonomy" id="2963937"/>
    <lineage>
        <taxon>Bacteria</taxon>
        <taxon>Pseudomonadati</taxon>
        <taxon>Pseudomonadota</taxon>
        <taxon>Gammaproteobacteria</taxon>
        <taxon>Lysobacterales</taxon>
        <taxon>Rhodanobacteraceae</taxon>
        <taxon>Tahibacter</taxon>
    </lineage>
</organism>
<dbReference type="InterPro" id="IPR001242">
    <property type="entry name" value="Condensation_dom"/>
</dbReference>
<dbReference type="InterPro" id="IPR045851">
    <property type="entry name" value="AMP-bd_C_sf"/>
</dbReference>
<dbReference type="NCBIfam" id="TIGR01733">
    <property type="entry name" value="AA-adenyl-dom"/>
    <property type="match status" value="3"/>
</dbReference>
<feature type="domain" description="Carrier" evidence="5">
    <location>
        <begin position="786"/>
        <end position="862"/>
    </location>
</feature>
<feature type="domain" description="Carrier" evidence="5">
    <location>
        <begin position="3436"/>
        <end position="3511"/>
    </location>
</feature>
<evidence type="ECO:0000313" key="6">
    <source>
        <dbReference type="EMBL" id="MCQ4163486.1"/>
    </source>
</evidence>